<dbReference type="RefSeq" id="WP_310092435.1">
    <property type="nucleotide sequence ID" value="NZ_JAVDTT010000002.1"/>
</dbReference>
<organism evidence="1 2">
    <name type="scientific">Pseudoxanthomonas sacheonensis</name>
    <dbReference type="NCBI Taxonomy" id="443615"/>
    <lineage>
        <taxon>Bacteria</taxon>
        <taxon>Pseudomonadati</taxon>
        <taxon>Pseudomonadota</taxon>
        <taxon>Gammaproteobacteria</taxon>
        <taxon>Lysobacterales</taxon>
        <taxon>Lysobacteraceae</taxon>
        <taxon>Pseudoxanthomonas</taxon>
    </lineage>
</organism>
<reference evidence="1 2" key="1">
    <citation type="submission" date="2023-07" db="EMBL/GenBank/DDBJ databases">
        <title>Sorghum-associated microbial communities from plants grown in Nebraska, USA.</title>
        <authorList>
            <person name="Schachtman D."/>
        </authorList>
    </citation>
    <scope>NUCLEOTIDE SEQUENCE [LARGE SCALE GENOMIC DNA]</scope>
    <source>
        <strain evidence="1 2">BE107</strain>
    </source>
</reference>
<comment type="caution">
    <text evidence="1">The sequence shown here is derived from an EMBL/GenBank/DDBJ whole genome shotgun (WGS) entry which is preliminary data.</text>
</comment>
<dbReference type="EMBL" id="JAVDTT010000002">
    <property type="protein sequence ID" value="MDR6841548.1"/>
    <property type="molecule type" value="Genomic_DNA"/>
</dbReference>
<protein>
    <recommendedName>
        <fullName evidence="3">EcsC family protein</fullName>
    </recommendedName>
</protein>
<dbReference type="Proteomes" id="UP001254759">
    <property type="component" value="Unassembled WGS sequence"/>
</dbReference>
<evidence type="ECO:0008006" key="3">
    <source>
        <dbReference type="Google" id="ProtNLM"/>
    </source>
</evidence>
<evidence type="ECO:0000313" key="1">
    <source>
        <dbReference type="EMBL" id="MDR6841548.1"/>
    </source>
</evidence>
<proteinExistence type="predicted"/>
<gene>
    <name evidence="1" type="ORF">J2W94_001833</name>
</gene>
<evidence type="ECO:0000313" key="2">
    <source>
        <dbReference type="Proteomes" id="UP001254759"/>
    </source>
</evidence>
<sequence>MKLISAVQPDADDVRRHIVDLRSAHPKLTRGELAEKWADRICWRYASEGAATALPGAIPGIGTGVMVAVEATAISTDLAYMFRCMAGMAIGIGIIYDRDVNASFNQDFVRVLGLWCGVLTLGKETAARLATKVAIAQFKKVPAKIFSKINQKVGTTIVTKYGAKRGGVAVGRLIPFGVGALVGGGFNLATMKGFKRAAIKYYATDGAVLYEK</sequence>
<accession>A0ABU1RRY9</accession>
<keyword evidence="2" id="KW-1185">Reference proteome</keyword>
<name>A0ABU1RRY9_9GAMM</name>